<feature type="compositionally biased region" description="Acidic residues" evidence="12">
    <location>
        <begin position="143"/>
        <end position="165"/>
    </location>
</feature>
<evidence type="ECO:0000313" key="15">
    <source>
        <dbReference type="Proteomes" id="UP001165120"/>
    </source>
</evidence>
<gene>
    <name evidence="14" type="ORF">Cboi02_000530900</name>
</gene>
<evidence type="ECO:0000256" key="9">
    <source>
        <dbReference type="ARBA" id="ARBA00023204"/>
    </source>
</evidence>
<evidence type="ECO:0000256" key="5">
    <source>
        <dbReference type="ARBA" id="ARBA00022759"/>
    </source>
</evidence>
<organism evidence="14 15">
    <name type="scientific">Candida boidinii</name>
    <name type="common">Yeast</name>
    <dbReference type="NCBI Taxonomy" id="5477"/>
    <lineage>
        <taxon>Eukaryota</taxon>
        <taxon>Fungi</taxon>
        <taxon>Dikarya</taxon>
        <taxon>Ascomycota</taxon>
        <taxon>Saccharomycotina</taxon>
        <taxon>Pichiomycetes</taxon>
        <taxon>Pichiales</taxon>
        <taxon>Pichiaceae</taxon>
        <taxon>Ogataea</taxon>
        <taxon>Ogataea/Candida clade</taxon>
    </lineage>
</organism>
<dbReference type="SUPFAM" id="SSF88723">
    <property type="entry name" value="PIN domain-like"/>
    <property type="match status" value="1"/>
</dbReference>
<sequence>MNDVSNVNPEKELPIVLTKFSFENSLMNPSYRGPRGNDQIKKQVKNTEFKDEEEGQVEKPKKDDEIEKKKKNILPSWFDNHSVTSVQNDSEIHLRSHKNEKAKNDFEEEDQIMSWTEAQKYMDHEDDFDDYKEVHNVEPETVVVDDDEDDDEDDDDVQEIDFEDVSIEKPTKSTDEDPADTEFIELEGTGYTNELKANNEAIKGNKDSTNFTSDNNVAKDSTNIEKDGTNTDKDPITVAPQRIQDILKPSSDAKGEGIEVIGDYEFSEDEEERLVTQLDDEQDAYNKFVGDLQSKSGAGAGSNTNGSAYSFWSLDKERELQEQNKKDKRDSDDVTLLMVQEVQDLLERFGIPFITAPMEAEAQCAELYRLGLVDGIITDDSDCFLFGGAKVYKNMFNEKNYVECYTYEDIERDLGLSREKMIELALLLGSDYTDGIKGIGVVNAMELLAEFDTKGESNDKIIGSGSLTNFRDWWIDYQNGVEIDIKETNFKKSLRKKLKKNGLYLNKNFPDSLVFEAYINPEVDHDKTAFQWGSPDLDRLRTFLIYTVGWSQGKVDEILVPLIKDLNKKKREGTQSTIGEFFPVEYLQKRRKLGLGKRLQDATLRLSGRSKSVGDSQIENHDNVPVVSRVKRKKKN</sequence>
<evidence type="ECO:0000256" key="10">
    <source>
        <dbReference type="ARBA" id="ARBA00023242"/>
    </source>
</evidence>
<feature type="compositionally biased region" description="Basic and acidic residues" evidence="12">
    <location>
        <begin position="90"/>
        <end position="105"/>
    </location>
</feature>
<keyword evidence="10" id="KW-0539">Nucleus</keyword>
<dbReference type="PANTHER" id="PTHR16171:SF7">
    <property type="entry name" value="DNA REPAIR PROTEIN RAD2"/>
    <property type="match status" value="1"/>
</dbReference>
<dbReference type="Gene3D" id="3.40.50.1010">
    <property type="entry name" value="5'-nuclease"/>
    <property type="match status" value="1"/>
</dbReference>
<evidence type="ECO:0000256" key="4">
    <source>
        <dbReference type="ARBA" id="ARBA00022723"/>
    </source>
</evidence>
<dbReference type="InterPro" id="IPR006086">
    <property type="entry name" value="XPG-I_dom"/>
</dbReference>
<keyword evidence="4" id="KW-0479">Metal-binding</keyword>
<evidence type="ECO:0000259" key="13">
    <source>
        <dbReference type="SMART" id="SM00484"/>
    </source>
</evidence>
<keyword evidence="3" id="KW-0540">Nuclease</keyword>
<dbReference type="CDD" id="cd09868">
    <property type="entry name" value="PIN_XPG_RAD2"/>
    <property type="match status" value="1"/>
</dbReference>
<dbReference type="InterPro" id="IPR008918">
    <property type="entry name" value="HhH2"/>
</dbReference>
<evidence type="ECO:0000256" key="2">
    <source>
        <dbReference type="ARBA" id="ARBA00004123"/>
    </source>
</evidence>
<reference evidence="14" key="1">
    <citation type="submission" date="2023-04" db="EMBL/GenBank/DDBJ databases">
        <title>Candida boidinii NBRC 10035.</title>
        <authorList>
            <person name="Ichikawa N."/>
            <person name="Sato H."/>
            <person name="Tonouchi N."/>
        </authorList>
    </citation>
    <scope>NUCLEOTIDE SEQUENCE</scope>
    <source>
        <strain evidence="14">NBRC 10035</strain>
    </source>
</reference>
<feature type="domain" description="XPG-I" evidence="13">
    <location>
        <begin position="347"/>
        <end position="416"/>
    </location>
</feature>
<keyword evidence="8" id="KW-0460">Magnesium</keyword>
<dbReference type="GO" id="GO:0003697">
    <property type="term" value="F:single-stranded DNA binding"/>
    <property type="evidence" value="ECO:0007669"/>
    <property type="project" value="TreeGrafter"/>
</dbReference>
<dbReference type="GO" id="GO:0006281">
    <property type="term" value="P:DNA repair"/>
    <property type="evidence" value="ECO:0007669"/>
    <property type="project" value="UniProtKB-KW"/>
</dbReference>
<dbReference type="PRINTS" id="PR00853">
    <property type="entry name" value="XPGRADSUPER"/>
</dbReference>
<proteinExistence type="inferred from homology"/>
<comment type="cofactor">
    <cofactor evidence="1">
        <name>Mg(2+)</name>
        <dbReference type="ChEBI" id="CHEBI:18420"/>
    </cofactor>
</comment>
<dbReference type="GO" id="GO:0048256">
    <property type="term" value="F:flap endonuclease activity"/>
    <property type="evidence" value="ECO:0007669"/>
    <property type="project" value="UniProtKB-ARBA"/>
</dbReference>
<dbReference type="GO" id="GO:0005634">
    <property type="term" value="C:nucleus"/>
    <property type="evidence" value="ECO:0007669"/>
    <property type="project" value="UniProtKB-SubCell"/>
</dbReference>
<evidence type="ECO:0000313" key="14">
    <source>
        <dbReference type="EMBL" id="GME76776.1"/>
    </source>
</evidence>
<feature type="region of interest" description="Disordered" evidence="12">
    <location>
        <begin position="201"/>
        <end position="237"/>
    </location>
</feature>
<dbReference type="InterPro" id="IPR006084">
    <property type="entry name" value="XPG/Rad2"/>
</dbReference>
<dbReference type="InterPro" id="IPR019974">
    <property type="entry name" value="XPG_CS"/>
</dbReference>
<evidence type="ECO:0000256" key="11">
    <source>
        <dbReference type="ARBA" id="ARBA00038112"/>
    </source>
</evidence>
<feature type="region of interest" description="Disordered" evidence="12">
    <location>
        <begin position="137"/>
        <end position="180"/>
    </location>
</feature>
<feature type="compositionally biased region" description="Basic and acidic residues" evidence="12">
    <location>
        <begin position="56"/>
        <end position="68"/>
    </location>
</feature>
<evidence type="ECO:0000256" key="6">
    <source>
        <dbReference type="ARBA" id="ARBA00022763"/>
    </source>
</evidence>
<feature type="compositionally biased region" description="Basic and acidic residues" evidence="12">
    <location>
        <begin position="222"/>
        <end position="235"/>
    </location>
</feature>
<dbReference type="EMBL" id="BSXN01002498">
    <property type="protein sequence ID" value="GME76776.1"/>
    <property type="molecule type" value="Genomic_DNA"/>
</dbReference>
<dbReference type="SUPFAM" id="SSF47807">
    <property type="entry name" value="5' to 3' exonuclease, C-terminal subdomain"/>
    <property type="match status" value="1"/>
</dbReference>
<keyword evidence="7" id="KW-0378">Hydrolase</keyword>
<evidence type="ECO:0000256" key="8">
    <source>
        <dbReference type="ARBA" id="ARBA00022842"/>
    </source>
</evidence>
<evidence type="ECO:0000256" key="1">
    <source>
        <dbReference type="ARBA" id="ARBA00001946"/>
    </source>
</evidence>
<dbReference type="GO" id="GO:0046872">
    <property type="term" value="F:metal ion binding"/>
    <property type="evidence" value="ECO:0007669"/>
    <property type="project" value="UniProtKB-KW"/>
</dbReference>
<feature type="compositionally biased region" description="Polar residues" evidence="12">
    <location>
        <begin position="79"/>
        <end position="89"/>
    </location>
</feature>
<dbReference type="Pfam" id="PF00867">
    <property type="entry name" value="XPG_I"/>
    <property type="match status" value="1"/>
</dbReference>
<dbReference type="SMART" id="SM00279">
    <property type="entry name" value="HhH2"/>
    <property type="match status" value="1"/>
</dbReference>
<evidence type="ECO:0000256" key="3">
    <source>
        <dbReference type="ARBA" id="ARBA00022722"/>
    </source>
</evidence>
<comment type="similarity">
    <text evidence="11">Belongs to the XPG/RAD2 endonuclease family. GEN subfamily.</text>
</comment>
<protein>
    <submittedName>
        <fullName evidence="14">Unnamed protein product</fullName>
    </submittedName>
</protein>
<name>A0A9W6T8C1_CANBO</name>
<evidence type="ECO:0000256" key="7">
    <source>
        <dbReference type="ARBA" id="ARBA00022801"/>
    </source>
</evidence>
<dbReference type="Gene3D" id="1.10.150.20">
    <property type="entry name" value="5' to 3' exonuclease, C-terminal subdomain"/>
    <property type="match status" value="1"/>
</dbReference>
<feature type="compositionally biased region" description="Basic and acidic residues" evidence="12">
    <location>
        <begin position="38"/>
        <end position="49"/>
    </location>
</feature>
<keyword evidence="5" id="KW-0255">Endonuclease</keyword>
<dbReference type="SMART" id="SM00484">
    <property type="entry name" value="XPGI"/>
    <property type="match status" value="1"/>
</dbReference>
<dbReference type="FunFam" id="1.10.150.20:FF:000030">
    <property type="entry name" value="Flap endonuclease GEN-like 1"/>
    <property type="match status" value="1"/>
</dbReference>
<dbReference type="PROSITE" id="PS00842">
    <property type="entry name" value="XPG_2"/>
    <property type="match status" value="1"/>
</dbReference>
<feature type="region of interest" description="Disordered" evidence="12">
    <location>
        <begin position="26"/>
        <end position="108"/>
    </location>
</feature>
<dbReference type="InterPro" id="IPR029060">
    <property type="entry name" value="PIN-like_dom_sf"/>
</dbReference>
<feature type="compositionally biased region" description="Polar residues" evidence="12">
    <location>
        <begin position="207"/>
        <end position="221"/>
    </location>
</feature>
<keyword evidence="15" id="KW-1185">Reference proteome</keyword>
<keyword evidence="9" id="KW-0234">DNA repair</keyword>
<dbReference type="InterPro" id="IPR036279">
    <property type="entry name" value="5-3_exonuclease_C_sf"/>
</dbReference>
<comment type="caution">
    <text evidence="14">The sequence shown here is derived from an EMBL/GenBank/DDBJ whole genome shotgun (WGS) entry which is preliminary data.</text>
</comment>
<dbReference type="PANTHER" id="PTHR16171">
    <property type="entry name" value="DNA REPAIR PROTEIN COMPLEMENTING XP-G CELLS-RELATED"/>
    <property type="match status" value="1"/>
</dbReference>
<dbReference type="AlphaFoldDB" id="A0A9W6T8C1"/>
<keyword evidence="6" id="KW-0227">DNA damage</keyword>
<comment type="subcellular location">
    <subcellularLocation>
        <location evidence="2">Nucleus</location>
    </subcellularLocation>
</comment>
<dbReference type="Proteomes" id="UP001165120">
    <property type="component" value="Unassembled WGS sequence"/>
</dbReference>
<evidence type="ECO:0000256" key="12">
    <source>
        <dbReference type="SAM" id="MobiDB-lite"/>
    </source>
</evidence>
<feature type="compositionally biased region" description="Basic and acidic residues" evidence="12">
    <location>
        <begin position="166"/>
        <end position="175"/>
    </location>
</feature>
<accession>A0A9W6T8C1</accession>